<protein>
    <submittedName>
        <fullName evidence="5">Uncharacterized protein</fullName>
    </submittedName>
</protein>
<dbReference type="PANTHER" id="PTHR43832:SF1">
    <property type="entry name" value="S-ADENOSYL-L-METHIONINE-DEPENDENT METHYLTRANSFERASES SUPERFAMILY PROTEIN"/>
    <property type="match status" value="1"/>
</dbReference>
<organism evidence="5 6">
    <name type="scientific">Stephania cephalantha</name>
    <dbReference type="NCBI Taxonomy" id="152367"/>
    <lineage>
        <taxon>Eukaryota</taxon>
        <taxon>Viridiplantae</taxon>
        <taxon>Streptophyta</taxon>
        <taxon>Embryophyta</taxon>
        <taxon>Tracheophyta</taxon>
        <taxon>Spermatophyta</taxon>
        <taxon>Magnoliopsida</taxon>
        <taxon>Ranunculales</taxon>
        <taxon>Menispermaceae</taxon>
        <taxon>Menispermoideae</taxon>
        <taxon>Cissampelideae</taxon>
        <taxon>Stephania</taxon>
    </lineage>
</organism>
<keyword evidence="4" id="KW-0949">S-adenosyl-L-methionine</keyword>
<comment type="caution">
    <text evidence="5">The sequence shown here is derived from an EMBL/GenBank/DDBJ whole genome shotgun (WGS) entry which is preliminary data.</text>
</comment>
<reference evidence="5 6" key="1">
    <citation type="submission" date="2024-01" db="EMBL/GenBank/DDBJ databases">
        <title>Genome assemblies of Stephania.</title>
        <authorList>
            <person name="Yang L."/>
        </authorList>
    </citation>
    <scope>NUCLEOTIDE SEQUENCE [LARGE SCALE GENOMIC DNA]</scope>
    <source>
        <strain evidence="5">JXDWG</strain>
        <tissue evidence="5">Leaf</tissue>
    </source>
</reference>
<evidence type="ECO:0000256" key="2">
    <source>
        <dbReference type="ARBA" id="ARBA00022603"/>
    </source>
</evidence>
<evidence type="ECO:0000256" key="4">
    <source>
        <dbReference type="ARBA" id="ARBA00022691"/>
    </source>
</evidence>
<keyword evidence="3" id="KW-0808">Transferase</keyword>
<gene>
    <name evidence="5" type="ORF">Scep_027395</name>
</gene>
<dbReference type="Proteomes" id="UP001419268">
    <property type="component" value="Unassembled WGS sequence"/>
</dbReference>
<keyword evidence="2" id="KW-0489">Methyltransferase</keyword>
<evidence type="ECO:0000256" key="3">
    <source>
        <dbReference type="ARBA" id="ARBA00022679"/>
    </source>
</evidence>
<accession>A0AAP0EFE8</accession>
<evidence type="ECO:0000256" key="1">
    <source>
        <dbReference type="ARBA" id="ARBA00010815"/>
    </source>
</evidence>
<sequence length="116" mass="13652">MLSLQDDDWIEGMIFPDMTVTISSVDLLLYFQGYVSIANHLIVEDKHAFRSNEEWLKKLGDYVDPIKTIIKEWLGSEDEAVKWINQWRICFIYGIEQGKFNNGEECMVAHFLFKKN</sequence>
<dbReference type="EMBL" id="JBBNAG010000012">
    <property type="protein sequence ID" value="KAK9088313.1"/>
    <property type="molecule type" value="Genomic_DNA"/>
</dbReference>
<dbReference type="GO" id="GO:0008168">
    <property type="term" value="F:methyltransferase activity"/>
    <property type="evidence" value="ECO:0007669"/>
    <property type="project" value="UniProtKB-KW"/>
</dbReference>
<dbReference type="GO" id="GO:0032259">
    <property type="term" value="P:methylation"/>
    <property type="evidence" value="ECO:0007669"/>
    <property type="project" value="UniProtKB-KW"/>
</dbReference>
<proteinExistence type="inferred from homology"/>
<evidence type="ECO:0000313" key="6">
    <source>
        <dbReference type="Proteomes" id="UP001419268"/>
    </source>
</evidence>
<evidence type="ECO:0000313" key="5">
    <source>
        <dbReference type="EMBL" id="KAK9088313.1"/>
    </source>
</evidence>
<dbReference type="PANTHER" id="PTHR43832">
    <property type="match status" value="1"/>
</dbReference>
<dbReference type="AlphaFoldDB" id="A0AAP0EFE8"/>
<name>A0AAP0EFE8_9MAGN</name>
<comment type="similarity">
    <text evidence="1">Belongs to the CFA/CMAS family.</text>
</comment>
<keyword evidence="6" id="KW-1185">Reference proteome</keyword>